<name>A0A9C9NJP2_9HYPH</name>
<evidence type="ECO:0000313" key="3">
    <source>
        <dbReference type="EMBL" id="HEU02334.1"/>
    </source>
</evidence>
<evidence type="ECO:0000259" key="2">
    <source>
        <dbReference type="Pfam" id="PF01814"/>
    </source>
</evidence>
<feature type="region of interest" description="Disordered" evidence="1">
    <location>
        <begin position="1"/>
        <end position="24"/>
    </location>
</feature>
<dbReference type="InterPro" id="IPR012312">
    <property type="entry name" value="Hemerythrin-like"/>
</dbReference>
<reference evidence="3" key="1">
    <citation type="journal article" date="2020" name="mSystems">
        <title>Genome- and Community-Level Interaction Insights into Carbon Utilization and Element Cycling Functions of Hydrothermarchaeota in Hydrothermal Sediment.</title>
        <authorList>
            <person name="Zhou Z."/>
            <person name="Liu Y."/>
            <person name="Xu W."/>
            <person name="Pan J."/>
            <person name="Luo Z.H."/>
            <person name="Li M."/>
        </authorList>
    </citation>
    <scope>NUCLEOTIDE SEQUENCE</scope>
    <source>
        <strain evidence="3">HyVt-347</strain>
    </source>
</reference>
<sequence>MNGPADDRRRSLEMRSRAQRRRAIGRGAAPLRSIGAGVFSQGGESLVSRLNGHFRVLSDLCHRLEDIADHLPDHVDRQDALHVARSLCATVMSAHDFEESVLFPLLKLRFAQDADIKEALESLHFEHWEDDMFAEELAEALIGFVSGLEPRNPEALGYMLRGFFGGMRRHIAFEKAQIVPLLKQIEVSRGA</sequence>
<accession>A0A9C9NJP2</accession>
<dbReference type="EMBL" id="DRGN01000275">
    <property type="protein sequence ID" value="HEU02334.1"/>
    <property type="molecule type" value="Genomic_DNA"/>
</dbReference>
<protein>
    <submittedName>
        <fullName evidence="3">Hemerythrin domain-containing protein</fullName>
    </submittedName>
</protein>
<feature type="compositionally biased region" description="Basic and acidic residues" evidence="1">
    <location>
        <begin position="1"/>
        <end position="16"/>
    </location>
</feature>
<dbReference type="AlphaFoldDB" id="A0A9C9NJP2"/>
<evidence type="ECO:0000313" key="4">
    <source>
        <dbReference type="Proteomes" id="UP000885680"/>
    </source>
</evidence>
<evidence type="ECO:0000256" key="1">
    <source>
        <dbReference type="SAM" id="MobiDB-lite"/>
    </source>
</evidence>
<feature type="domain" description="Hemerythrin-like" evidence="2">
    <location>
        <begin position="55"/>
        <end position="182"/>
    </location>
</feature>
<dbReference type="Gene3D" id="1.20.120.520">
    <property type="entry name" value="nmb1532 protein domain like"/>
    <property type="match status" value="1"/>
</dbReference>
<dbReference type="Pfam" id="PF01814">
    <property type="entry name" value="Hemerythrin"/>
    <property type="match status" value="1"/>
</dbReference>
<gene>
    <name evidence="3" type="ORF">ENH89_18845</name>
</gene>
<comment type="caution">
    <text evidence="3">The sequence shown here is derived from an EMBL/GenBank/DDBJ whole genome shotgun (WGS) entry which is preliminary data.</text>
</comment>
<organism evidence="3 4">
    <name type="scientific">Aurantimonas coralicida</name>
    <dbReference type="NCBI Taxonomy" id="182270"/>
    <lineage>
        <taxon>Bacteria</taxon>
        <taxon>Pseudomonadati</taxon>
        <taxon>Pseudomonadota</taxon>
        <taxon>Alphaproteobacteria</taxon>
        <taxon>Hyphomicrobiales</taxon>
        <taxon>Aurantimonadaceae</taxon>
        <taxon>Aurantimonas</taxon>
    </lineage>
</organism>
<dbReference type="Proteomes" id="UP000885680">
    <property type="component" value="Unassembled WGS sequence"/>
</dbReference>
<proteinExistence type="predicted"/>